<comment type="catalytic activity">
    <reaction evidence="9">
        <text>L-aspartate + H(+) = beta-alanine + CO2</text>
        <dbReference type="Rhea" id="RHEA:19497"/>
        <dbReference type="ChEBI" id="CHEBI:15378"/>
        <dbReference type="ChEBI" id="CHEBI:16526"/>
        <dbReference type="ChEBI" id="CHEBI:29991"/>
        <dbReference type="ChEBI" id="CHEBI:57966"/>
        <dbReference type="EC" id="4.1.1.11"/>
    </reaction>
</comment>
<comment type="similarity">
    <text evidence="9">Belongs to the PanD family.</text>
</comment>
<evidence type="ECO:0000313" key="14">
    <source>
        <dbReference type="EMBL" id="MBK9295865.1"/>
    </source>
</evidence>
<evidence type="ECO:0000256" key="2">
    <source>
        <dbReference type="ARBA" id="ARBA00022655"/>
    </source>
</evidence>
<feature type="active site" description="Proton donor" evidence="9 10">
    <location>
        <position position="58"/>
    </location>
</feature>
<comment type="subcellular location">
    <subcellularLocation>
        <location evidence="9">Cytoplasm</location>
    </subcellularLocation>
</comment>
<dbReference type="HAMAP" id="MF_00446">
    <property type="entry name" value="PanD"/>
    <property type="match status" value="1"/>
</dbReference>
<organism evidence="14 15">
    <name type="scientific">Candidatus Neomicrothrix subdominans</name>
    <dbReference type="NCBI Taxonomy" id="2954438"/>
    <lineage>
        <taxon>Bacteria</taxon>
        <taxon>Bacillati</taxon>
        <taxon>Actinomycetota</taxon>
        <taxon>Acidimicrobiia</taxon>
        <taxon>Acidimicrobiales</taxon>
        <taxon>Microthrixaceae</taxon>
        <taxon>Candidatus Neomicrothrix</taxon>
    </lineage>
</organism>
<dbReference type="AlphaFoldDB" id="A0A936N915"/>
<evidence type="ECO:0000313" key="15">
    <source>
        <dbReference type="Proteomes" id="UP000727993"/>
    </source>
</evidence>
<dbReference type="PANTHER" id="PTHR21012">
    <property type="entry name" value="ASPARTATE 1-DECARBOXYLASE"/>
    <property type="match status" value="1"/>
</dbReference>
<feature type="active site" description="Schiff-base intermediate with substrate; via pyruvic acid" evidence="9 10">
    <location>
        <position position="25"/>
    </location>
</feature>
<evidence type="ECO:0000256" key="13">
    <source>
        <dbReference type="PIRSR" id="PIRSR006246-5"/>
    </source>
</evidence>
<dbReference type="CDD" id="cd06919">
    <property type="entry name" value="Asp_decarbox"/>
    <property type="match status" value="1"/>
</dbReference>
<dbReference type="EMBL" id="JADJZA010000001">
    <property type="protein sequence ID" value="MBK9295865.1"/>
    <property type="molecule type" value="Genomic_DNA"/>
</dbReference>
<evidence type="ECO:0000256" key="4">
    <source>
        <dbReference type="ARBA" id="ARBA00022813"/>
    </source>
</evidence>
<protein>
    <recommendedName>
        <fullName evidence="9">Aspartate 1-decarboxylase</fullName>
        <ecNumber evidence="9">4.1.1.11</ecNumber>
    </recommendedName>
    <alternativeName>
        <fullName evidence="9">Aspartate alpha-decarboxylase</fullName>
    </alternativeName>
    <component>
        <recommendedName>
            <fullName evidence="9">Aspartate 1-decarboxylase beta chain</fullName>
        </recommendedName>
    </component>
    <component>
        <recommendedName>
            <fullName evidence="9">Aspartate 1-decarboxylase alpha chain</fullName>
        </recommendedName>
    </component>
</protein>
<evidence type="ECO:0000256" key="7">
    <source>
        <dbReference type="ARBA" id="ARBA00023270"/>
    </source>
</evidence>
<gene>
    <name evidence="9" type="primary">panD</name>
    <name evidence="14" type="ORF">IPN02_03120</name>
</gene>
<evidence type="ECO:0000256" key="8">
    <source>
        <dbReference type="ARBA" id="ARBA00023317"/>
    </source>
</evidence>
<evidence type="ECO:0000256" key="5">
    <source>
        <dbReference type="ARBA" id="ARBA00023145"/>
    </source>
</evidence>
<feature type="chain" id="PRO_5038192904" description="Aspartate 1-decarboxylase alpha chain" evidence="9 13">
    <location>
        <begin position="25"/>
        <end position="132"/>
    </location>
</feature>
<dbReference type="GO" id="GO:0005829">
    <property type="term" value="C:cytosol"/>
    <property type="evidence" value="ECO:0007669"/>
    <property type="project" value="TreeGrafter"/>
</dbReference>
<dbReference type="Gene3D" id="2.40.40.20">
    <property type="match status" value="1"/>
</dbReference>
<evidence type="ECO:0000256" key="3">
    <source>
        <dbReference type="ARBA" id="ARBA00022793"/>
    </source>
</evidence>
<keyword evidence="7 9" id="KW-0704">Schiff base</keyword>
<comment type="caution">
    <text evidence="14">The sequence shown here is derived from an EMBL/GenBank/DDBJ whole genome shotgun (WGS) entry which is preliminary data.</text>
</comment>
<keyword evidence="8 9" id="KW-0670">Pyruvate</keyword>
<comment type="subunit">
    <text evidence="9">Heterooctamer of four alpha and four beta subunits.</text>
</comment>
<dbReference type="InterPro" id="IPR003190">
    <property type="entry name" value="Asp_decarbox"/>
</dbReference>
<evidence type="ECO:0000256" key="9">
    <source>
        <dbReference type="HAMAP-Rule" id="MF_00446"/>
    </source>
</evidence>
<comment type="cofactor">
    <cofactor evidence="9 10">
        <name>pyruvate</name>
        <dbReference type="ChEBI" id="CHEBI:15361"/>
    </cofactor>
    <text evidence="9 10">Binds 1 pyruvoyl group covalently per subunit.</text>
</comment>
<keyword evidence="1 9" id="KW-0963">Cytoplasm</keyword>
<keyword evidence="6 9" id="KW-0456">Lyase</keyword>
<comment type="pathway">
    <text evidence="9">Cofactor biosynthesis; (R)-pantothenate biosynthesis; beta-alanine from L-aspartate: step 1/1.</text>
</comment>
<evidence type="ECO:0000256" key="6">
    <source>
        <dbReference type="ARBA" id="ARBA00023239"/>
    </source>
</evidence>
<reference evidence="14 15" key="1">
    <citation type="submission" date="2020-10" db="EMBL/GenBank/DDBJ databases">
        <title>Connecting structure to function with the recovery of over 1000 high-quality activated sludge metagenome-assembled genomes encoding full-length rRNA genes using long-read sequencing.</title>
        <authorList>
            <person name="Singleton C.M."/>
            <person name="Petriglieri F."/>
            <person name="Kristensen J.M."/>
            <person name="Kirkegaard R.H."/>
            <person name="Michaelsen T.Y."/>
            <person name="Andersen M.H."/>
            <person name="Karst S.M."/>
            <person name="Dueholm M.S."/>
            <person name="Nielsen P.H."/>
            <person name="Albertsen M."/>
        </authorList>
    </citation>
    <scope>NUCLEOTIDE SEQUENCE [LARGE SCALE GENOMIC DNA]</scope>
    <source>
        <strain evidence="14">Lyne_18-Q3-R50-59_MAXAC.006</strain>
    </source>
</reference>
<name>A0A936N915_9ACTN</name>
<dbReference type="Proteomes" id="UP000727993">
    <property type="component" value="Unassembled WGS sequence"/>
</dbReference>
<feature type="chain" id="PRO_5038192903" description="Aspartate 1-decarboxylase beta chain" evidence="9 13">
    <location>
        <begin position="1"/>
        <end position="24"/>
    </location>
</feature>
<keyword evidence="2 9" id="KW-0566">Pantothenate biosynthesis</keyword>
<keyword evidence="3 9" id="KW-0210">Decarboxylase</keyword>
<dbReference type="Pfam" id="PF02261">
    <property type="entry name" value="Asp_decarbox"/>
    <property type="match status" value="1"/>
</dbReference>
<dbReference type="GO" id="GO:0004068">
    <property type="term" value="F:aspartate 1-decarboxylase activity"/>
    <property type="evidence" value="ECO:0007669"/>
    <property type="project" value="UniProtKB-UniRule"/>
</dbReference>
<dbReference type="GO" id="GO:0006523">
    <property type="term" value="P:alanine biosynthetic process"/>
    <property type="evidence" value="ECO:0007669"/>
    <property type="project" value="InterPro"/>
</dbReference>
<dbReference type="PIRSF" id="PIRSF006246">
    <property type="entry name" value="Asp_decarbox"/>
    <property type="match status" value="1"/>
</dbReference>
<evidence type="ECO:0000256" key="11">
    <source>
        <dbReference type="PIRSR" id="PIRSR006246-2"/>
    </source>
</evidence>
<dbReference type="PANTHER" id="PTHR21012:SF0">
    <property type="entry name" value="ASPARTATE 1-DECARBOXYLASE"/>
    <property type="match status" value="1"/>
</dbReference>
<dbReference type="GO" id="GO:0015940">
    <property type="term" value="P:pantothenate biosynthetic process"/>
    <property type="evidence" value="ECO:0007669"/>
    <property type="project" value="UniProtKB-UniRule"/>
</dbReference>
<dbReference type="NCBIfam" id="TIGR00223">
    <property type="entry name" value="panD"/>
    <property type="match status" value="1"/>
</dbReference>
<feature type="modified residue" description="Pyruvic acid (Ser)" evidence="9 12">
    <location>
        <position position="25"/>
    </location>
</feature>
<feature type="binding site" evidence="9 11">
    <location>
        <position position="57"/>
    </location>
    <ligand>
        <name>substrate</name>
    </ligand>
</feature>
<comment type="function">
    <text evidence="9">Catalyzes the pyruvoyl-dependent decarboxylation of aspartate to produce beta-alanine.</text>
</comment>
<sequence>MRRRMLKSKIHRATVTDANLHYVGSVTIDVELMELADLLNGEQVAIVDIDNGARLETYVIEGERGSGTICLNGAAARLVHTGDKVIIISYAEYDEAELENYEATVVHVGDHNQVILVDDNPAGAVPENVANN</sequence>
<dbReference type="InterPro" id="IPR009010">
    <property type="entry name" value="Asp_de-COase-like_dom_sf"/>
</dbReference>
<evidence type="ECO:0000256" key="1">
    <source>
        <dbReference type="ARBA" id="ARBA00022490"/>
    </source>
</evidence>
<keyword evidence="5 9" id="KW-0865">Zymogen</keyword>
<keyword evidence="4 9" id="KW-0068">Autocatalytic cleavage</keyword>
<proteinExistence type="inferred from homology"/>
<dbReference type="EC" id="4.1.1.11" evidence="9"/>
<feature type="binding site" evidence="9 11">
    <location>
        <begin position="73"/>
        <end position="75"/>
    </location>
    <ligand>
        <name>substrate</name>
    </ligand>
</feature>
<evidence type="ECO:0000256" key="12">
    <source>
        <dbReference type="PIRSR" id="PIRSR006246-3"/>
    </source>
</evidence>
<accession>A0A936N915</accession>
<comment type="PTM">
    <text evidence="9 12">Is synthesized initially as an inactive proenzyme, which is activated by self-cleavage at a specific serine bond to produce a beta-subunit with a hydroxyl group at its C-terminus and an alpha-subunit with a pyruvoyl group at its N-terminus.</text>
</comment>
<evidence type="ECO:0000256" key="10">
    <source>
        <dbReference type="PIRSR" id="PIRSR006246-1"/>
    </source>
</evidence>
<dbReference type="SUPFAM" id="SSF50692">
    <property type="entry name" value="ADC-like"/>
    <property type="match status" value="1"/>
</dbReference>